<accession>A0A814RY43</accession>
<feature type="non-terminal residue" evidence="1">
    <location>
        <position position="194"/>
    </location>
</feature>
<proteinExistence type="predicted"/>
<dbReference type="Proteomes" id="UP000663879">
    <property type="component" value="Unassembled WGS sequence"/>
</dbReference>
<organism evidence="1 2">
    <name type="scientific">Brachionus calyciflorus</name>
    <dbReference type="NCBI Taxonomy" id="104777"/>
    <lineage>
        <taxon>Eukaryota</taxon>
        <taxon>Metazoa</taxon>
        <taxon>Spiralia</taxon>
        <taxon>Gnathifera</taxon>
        <taxon>Rotifera</taxon>
        <taxon>Eurotatoria</taxon>
        <taxon>Monogononta</taxon>
        <taxon>Pseudotrocha</taxon>
        <taxon>Ploima</taxon>
        <taxon>Brachionidae</taxon>
        <taxon>Brachionus</taxon>
    </lineage>
</organism>
<dbReference type="AlphaFoldDB" id="A0A814RY43"/>
<name>A0A814RY43_9BILA</name>
<feature type="non-terminal residue" evidence="1">
    <location>
        <position position="1"/>
    </location>
</feature>
<comment type="caution">
    <text evidence="1">The sequence shown here is derived from an EMBL/GenBank/DDBJ whole genome shotgun (WGS) entry which is preliminary data.</text>
</comment>
<evidence type="ECO:0000313" key="1">
    <source>
        <dbReference type="EMBL" id="CAF1140264.1"/>
    </source>
</evidence>
<dbReference type="EMBL" id="CAJNOC010010471">
    <property type="protein sequence ID" value="CAF1140264.1"/>
    <property type="molecule type" value="Genomic_DNA"/>
</dbReference>
<reference evidence="1" key="1">
    <citation type="submission" date="2021-02" db="EMBL/GenBank/DDBJ databases">
        <authorList>
            <person name="Nowell W R."/>
        </authorList>
    </citation>
    <scope>NUCLEOTIDE SEQUENCE</scope>
    <source>
        <strain evidence="1">Ploen Becks lab</strain>
    </source>
</reference>
<evidence type="ECO:0000313" key="2">
    <source>
        <dbReference type="Proteomes" id="UP000663879"/>
    </source>
</evidence>
<sequence>EIFSFDKEIFKNHPVHLSRLNSVAGSGVDGSLVEGHEIVSSRSSASSLLNNSVNIMNSYIEEVSTIREIIQKILKRYLRKNNWSVNKDMPLSLDNPGWIGDTLCLIALSLNGITKETLLRILRRRGYDGNLKITELFWNIFRIQFGNFLQEGFNGVILFSHVYFKEAVQALLLEREERGIAEEKKGRVEEKNVY</sequence>
<gene>
    <name evidence="1" type="ORF">OXX778_LOCUS22870</name>
</gene>
<keyword evidence="2" id="KW-1185">Reference proteome</keyword>
<dbReference type="OrthoDB" id="2325716at2759"/>
<protein>
    <submittedName>
        <fullName evidence="1">Uncharacterized protein</fullName>
    </submittedName>
</protein>